<dbReference type="Proteomes" id="UP000305848">
    <property type="component" value="Unassembled WGS sequence"/>
</dbReference>
<dbReference type="InterPro" id="IPR009078">
    <property type="entry name" value="Ferritin-like_SF"/>
</dbReference>
<dbReference type="InterPro" id="IPR047114">
    <property type="entry name" value="YciF"/>
</dbReference>
<reference evidence="1 2" key="1">
    <citation type="submission" date="2019-05" db="EMBL/GenBank/DDBJ databases">
        <title>Panacibacter sp. strain 17mud1-8 Genome sequencing and assembly.</title>
        <authorList>
            <person name="Chhetri G."/>
        </authorList>
    </citation>
    <scope>NUCLEOTIDE SEQUENCE [LARGE SCALE GENOMIC DNA]</scope>
    <source>
        <strain evidence="1 2">17mud1-8</strain>
    </source>
</reference>
<dbReference type="PANTHER" id="PTHR30565">
    <property type="entry name" value="PROTEIN YCIF"/>
    <property type="match status" value="1"/>
</dbReference>
<sequence length="178" mass="19594">MKTGTMNDQSTTAHSKLKELFVEQLQDIYWAEKKLVKTLPKMAEAATSDKLKQAFNNHLEQTKNHVSRLEQVFISIGETAKTRKCPAMSGIAEEGEDIIDGTDEGSAQRDAGLIIAAQKAEHYEIATYGGLAQLAETMGFTEAKSLLGQTLQEEEQTDKLLSQIAESGINYKASQEKV</sequence>
<dbReference type="InterPro" id="IPR010287">
    <property type="entry name" value="DUF892_YciF-like"/>
</dbReference>
<protein>
    <submittedName>
        <fullName evidence="1">Ferritin-like domain-containing protein</fullName>
    </submittedName>
</protein>
<dbReference type="OrthoDB" id="9795056at2"/>
<evidence type="ECO:0000313" key="2">
    <source>
        <dbReference type="Proteomes" id="UP000305848"/>
    </source>
</evidence>
<proteinExistence type="predicted"/>
<dbReference type="AlphaFoldDB" id="A0A4U3KXA2"/>
<evidence type="ECO:0000313" key="1">
    <source>
        <dbReference type="EMBL" id="TKK67235.1"/>
    </source>
</evidence>
<dbReference type="EMBL" id="SZQL01000012">
    <property type="protein sequence ID" value="TKK67235.1"/>
    <property type="molecule type" value="Genomic_DNA"/>
</dbReference>
<dbReference type="InterPro" id="IPR012347">
    <property type="entry name" value="Ferritin-like"/>
</dbReference>
<gene>
    <name evidence="1" type="ORF">FC093_15240</name>
</gene>
<organism evidence="1 2">
    <name type="scientific">Ilyomonas limi</name>
    <dbReference type="NCBI Taxonomy" id="2575867"/>
    <lineage>
        <taxon>Bacteria</taxon>
        <taxon>Pseudomonadati</taxon>
        <taxon>Bacteroidota</taxon>
        <taxon>Chitinophagia</taxon>
        <taxon>Chitinophagales</taxon>
        <taxon>Chitinophagaceae</taxon>
        <taxon>Ilyomonas</taxon>
    </lineage>
</organism>
<dbReference type="Gene3D" id="1.20.1260.10">
    <property type="match status" value="1"/>
</dbReference>
<dbReference type="Pfam" id="PF05974">
    <property type="entry name" value="DUF892"/>
    <property type="match status" value="1"/>
</dbReference>
<keyword evidence="2" id="KW-1185">Reference proteome</keyword>
<dbReference type="RefSeq" id="WP_137262665.1">
    <property type="nucleotide sequence ID" value="NZ_SZQL01000012.1"/>
</dbReference>
<name>A0A4U3KXA2_9BACT</name>
<dbReference type="SUPFAM" id="SSF47240">
    <property type="entry name" value="Ferritin-like"/>
    <property type="match status" value="1"/>
</dbReference>
<accession>A0A4U3KXA2</accession>
<dbReference type="PANTHER" id="PTHR30565:SF9">
    <property type="entry name" value="PROTEIN YCIF"/>
    <property type="match status" value="1"/>
</dbReference>
<dbReference type="CDD" id="cd07909">
    <property type="entry name" value="YciF"/>
    <property type="match status" value="1"/>
</dbReference>
<comment type="caution">
    <text evidence="1">The sequence shown here is derived from an EMBL/GenBank/DDBJ whole genome shotgun (WGS) entry which is preliminary data.</text>
</comment>